<name>A0A6J4JGH3_9ACTN</name>
<dbReference type="GO" id="GO:0005524">
    <property type="term" value="F:ATP binding"/>
    <property type="evidence" value="ECO:0007669"/>
    <property type="project" value="UniProtKB-KW"/>
</dbReference>
<dbReference type="InterPro" id="IPR050980">
    <property type="entry name" value="2C_sensor_his_kinase"/>
</dbReference>
<dbReference type="SMART" id="SM00387">
    <property type="entry name" value="HATPase_c"/>
    <property type="match status" value="1"/>
</dbReference>
<reference evidence="15" key="1">
    <citation type="submission" date="2020-02" db="EMBL/GenBank/DDBJ databases">
        <authorList>
            <person name="Meier V. D."/>
        </authorList>
    </citation>
    <scope>NUCLEOTIDE SEQUENCE</scope>
    <source>
        <strain evidence="15">AVDCRST_MAG41</strain>
    </source>
</reference>
<evidence type="ECO:0000256" key="11">
    <source>
        <dbReference type="ARBA" id="ARBA00023012"/>
    </source>
</evidence>
<accession>A0A6J4JGH3</accession>
<keyword evidence="4" id="KW-0597">Phosphoprotein</keyword>
<evidence type="ECO:0000256" key="9">
    <source>
        <dbReference type="ARBA" id="ARBA00022840"/>
    </source>
</evidence>
<feature type="transmembrane region" description="Helical" evidence="13">
    <location>
        <begin position="413"/>
        <end position="435"/>
    </location>
</feature>
<keyword evidence="15" id="KW-0675">Receptor</keyword>
<keyword evidence="8" id="KW-0418">Kinase</keyword>
<keyword evidence="6 13" id="KW-0812">Transmembrane</keyword>
<dbReference type="AlphaFoldDB" id="A0A6J4JGH3"/>
<evidence type="ECO:0000256" key="5">
    <source>
        <dbReference type="ARBA" id="ARBA00022679"/>
    </source>
</evidence>
<keyword evidence="9" id="KW-0067">ATP-binding</keyword>
<dbReference type="GO" id="GO:0016020">
    <property type="term" value="C:membrane"/>
    <property type="evidence" value="ECO:0007669"/>
    <property type="project" value="UniProtKB-SubCell"/>
</dbReference>
<evidence type="ECO:0000256" key="1">
    <source>
        <dbReference type="ARBA" id="ARBA00000085"/>
    </source>
</evidence>
<feature type="region of interest" description="Disordered" evidence="12">
    <location>
        <begin position="734"/>
        <end position="813"/>
    </location>
</feature>
<dbReference type="Pfam" id="PF08376">
    <property type="entry name" value="NIT"/>
    <property type="match status" value="1"/>
</dbReference>
<feature type="region of interest" description="Disordered" evidence="12">
    <location>
        <begin position="1"/>
        <end position="63"/>
    </location>
</feature>
<feature type="region of interest" description="Disordered" evidence="12">
    <location>
        <begin position="164"/>
        <end position="186"/>
    </location>
</feature>
<dbReference type="InterPro" id="IPR013587">
    <property type="entry name" value="Nitrate/nitrite_sensing"/>
</dbReference>
<protein>
    <recommendedName>
        <fullName evidence="3">histidine kinase</fullName>
        <ecNumber evidence="3">2.7.13.3</ecNumber>
    </recommendedName>
</protein>
<dbReference type="InterPro" id="IPR003660">
    <property type="entry name" value="HAMP_dom"/>
</dbReference>
<dbReference type="Gene3D" id="6.10.340.10">
    <property type="match status" value="1"/>
</dbReference>
<feature type="transmembrane region" description="Helical" evidence="13">
    <location>
        <begin position="75"/>
        <end position="96"/>
    </location>
</feature>
<evidence type="ECO:0000256" key="3">
    <source>
        <dbReference type="ARBA" id="ARBA00012438"/>
    </source>
</evidence>
<dbReference type="PANTHER" id="PTHR44936:SF9">
    <property type="entry name" value="SENSOR PROTEIN CREC"/>
    <property type="match status" value="1"/>
</dbReference>
<keyword evidence="11" id="KW-0902">Two-component regulatory system</keyword>
<dbReference type="GO" id="GO:0000160">
    <property type="term" value="P:phosphorelay signal transduction system"/>
    <property type="evidence" value="ECO:0007669"/>
    <property type="project" value="UniProtKB-KW"/>
</dbReference>
<comment type="subcellular location">
    <subcellularLocation>
        <location evidence="2">Membrane</location>
    </subcellularLocation>
</comment>
<dbReference type="PANTHER" id="PTHR44936">
    <property type="entry name" value="SENSOR PROTEIN CREC"/>
    <property type="match status" value="1"/>
</dbReference>
<evidence type="ECO:0000256" key="4">
    <source>
        <dbReference type="ARBA" id="ARBA00022553"/>
    </source>
</evidence>
<comment type="catalytic activity">
    <reaction evidence="1">
        <text>ATP + protein L-histidine = ADP + protein N-phospho-L-histidine.</text>
        <dbReference type="EC" id="2.7.13.3"/>
    </reaction>
</comment>
<feature type="compositionally biased region" description="Low complexity" evidence="12">
    <location>
        <begin position="44"/>
        <end position="53"/>
    </location>
</feature>
<evidence type="ECO:0000256" key="13">
    <source>
        <dbReference type="SAM" id="Phobius"/>
    </source>
</evidence>
<dbReference type="Gene3D" id="3.30.565.10">
    <property type="entry name" value="Histidine kinase-like ATPase, C-terminal domain"/>
    <property type="match status" value="1"/>
</dbReference>
<evidence type="ECO:0000256" key="10">
    <source>
        <dbReference type="ARBA" id="ARBA00022989"/>
    </source>
</evidence>
<evidence type="ECO:0000259" key="14">
    <source>
        <dbReference type="SMART" id="SM00387"/>
    </source>
</evidence>
<feature type="non-terminal residue" evidence="15">
    <location>
        <position position="813"/>
    </location>
</feature>
<keyword evidence="7" id="KW-0547">Nucleotide-binding</keyword>
<evidence type="ECO:0000313" key="15">
    <source>
        <dbReference type="EMBL" id="CAA9275713.1"/>
    </source>
</evidence>
<evidence type="ECO:0000256" key="12">
    <source>
        <dbReference type="SAM" id="MobiDB-lite"/>
    </source>
</evidence>
<keyword evidence="10 13" id="KW-1133">Transmembrane helix</keyword>
<evidence type="ECO:0000256" key="8">
    <source>
        <dbReference type="ARBA" id="ARBA00022777"/>
    </source>
</evidence>
<dbReference type="InterPro" id="IPR003594">
    <property type="entry name" value="HATPase_dom"/>
</dbReference>
<dbReference type="Pfam" id="PF02518">
    <property type="entry name" value="HATPase_c"/>
    <property type="match status" value="1"/>
</dbReference>
<keyword evidence="13" id="KW-0472">Membrane</keyword>
<keyword evidence="5" id="KW-0808">Transferase</keyword>
<feature type="compositionally biased region" description="Basic and acidic residues" evidence="12">
    <location>
        <begin position="764"/>
        <end position="792"/>
    </location>
</feature>
<dbReference type="EC" id="2.7.13.3" evidence="3"/>
<evidence type="ECO:0000256" key="2">
    <source>
        <dbReference type="ARBA" id="ARBA00004370"/>
    </source>
</evidence>
<feature type="domain" description="Histidine kinase/HSP90-like ATPase" evidence="14">
    <location>
        <begin position="618"/>
        <end position="729"/>
    </location>
</feature>
<proteinExistence type="predicted"/>
<evidence type="ECO:0000256" key="6">
    <source>
        <dbReference type="ARBA" id="ARBA00022692"/>
    </source>
</evidence>
<feature type="compositionally biased region" description="Basic and acidic residues" evidence="12">
    <location>
        <begin position="34"/>
        <end position="43"/>
    </location>
</feature>
<dbReference type="InterPro" id="IPR036890">
    <property type="entry name" value="HATPase_C_sf"/>
</dbReference>
<dbReference type="Pfam" id="PF00672">
    <property type="entry name" value="HAMP"/>
    <property type="match status" value="1"/>
</dbReference>
<dbReference type="SUPFAM" id="SSF55874">
    <property type="entry name" value="ATPase domain of HSP90 chaperone/DNA topoisomerase II/histidine kinase"/>
    <property type="match status" value="1"/>
</dbReference>
<dbReference type="GO" id="GO:0004673">
    <property type="term" value="F:protein histidine kinase activity"/>
    <property type="evidence" value="ECO:0007669"/>
    <property type="project" value="UniProtKB-EC"/>
</dbReference>
<evidence type="ECO:0000256" key="7">
    <source>
        <dbReference type="ARBA" id="ARBA00022741"/>
    </source>
</evidence>
<dbReference type="EMBL" id="CADCTP010000294">
    <property type="protein sequence ID" value="CAA9275713.1"/>
    <property type="molecule type" value="Genomic_DNA"/>
</dbReference>
<sequence>MSPGGAPMGRPRSDQPGRRGGATAATVTLNRPPGGEERDDPRDAPAAPAARPGGPFGSGGGSLLSPRHWKVRTKLAAVLLVPAVAFLVLASINMAGQISSARDFGRGATIAEFGRQASTLVFELQAERDIASGFIASGREPSNQPQINKAVAETAAINEANAKLPAGQTPKEPPPIPAPNEGATLRSQQTNVDSALTAYRTAEDALGDVGPDAQARIDGAGGQLDDLTQLRAALAGKLLTQGAIIGKYSSMIDALLGINQEIGQGTGNTQLTTEVAGLTALSDLKETLSEERALLYGVASVKGGSRFQFSQQQEFSAVIAERGAALQRFRSDATPTQIAQYDTLVNGQAVLAVKRLEDSVVRQQSGDDLTLDAQQWYQAATTYLQAMRVVETGLLDQVVTKTRDLRSDAQRQAITTGVVIAAILVIAFLTSLLIARSMIGPLRRLQVEANDVANVRLPEAIARLQRPDATSAPPDIEPIGIDSRDEIGEVARTFDVLHKRAVELAGEQAGLRRNVNDMFVNLSRRSQGLVERQLKLIDELETGEQDPDQLANLFKLDHLATRMRRNSENLLVLAGEDAGRRWGRPIPLVDVLRAATSEVEQYHRIQLTGVPDVEVMGHAVNHLVHLVAELLENATVFSSPESKVLVHSQRLSDGGAMVEIEDRGIGMSAHEISDSNERLARPPEFDVSVSRMMGLYVVGRLATRHGITVRLRQAETGGVSAFVRIPVDVLASRFDKPRGQEDTAGGPPAQAERGAPDGWALDGRPADGRTLDGRTPDGRGQDVRVQDGRGQDPRSAGRTGPPALPTGPAALPT</sequence>
<organism evidence="15">
    <name type="scientific">uncultured Mycobacteriales bacterium</name>
    <dbReference type="NCBI Taxonomy" id="581187"/>
    <lineage>
        <taxon>Bacteria</taxon>
        <taxon>Bacillati</taxon>
        <taxon>Actinomycetota</taxon>
        <taxon>Actinomycetes</taxon>
        <taxon>Mycobacteriales</taxon>
        <taxon>environmental samples</taxon>
    </lineage>
</organism>
<gene>
    <name evidence="15" type="ORF">AVDCRST_MAG41-3218</name>
</gene>